<protein>
    <recommendedName>
        <fullName evidence="5">RNA polymerase sigma factor</fullName>
    </recommendedName>
</protein>
<comment type="caution">
    <text evidence="8">The sequence shown here is derived from an EMBL/GenBank/DDBJ whole genome shotgun (WGS) entry which is preliminary data.</text>
</comment>
<comment type="similarity">
    <text evidence="5">Belongs to the sigma-70 factor family.</text>
</comment>
<dbReference type="InterPro" id="IPR013325">
    <property type="entry name" value="RNA_pol_sigma_r2"/>
</dbReference>
<dbReference type="CDD" id="cd06171">
    <property type="entry name" value="Sigma70_r4"/>
    <property type="match status" value="1"/>
</dbReference>
<dbReference type="SUPFAM" id="SSF88659">
    <property type="entry name" value="Sigma3 and sigma4 domains of RNA polymerase sigma factors"/>
    <property type="match status" value="2"/>
</dbReference>
<dbReference type="PROSITE" id="PS00715">
    <property type="entry name" value="SIGMA70_1"/>
    <property type="match status" value="1"/>
</dbReference>
<dbReference type="GO" id="GO:0006352">
    <property type="term" value="P:DNA-templated transcription initiation"/>
    <property type="evidence" value="ECO:0007669"/>
    <property type="project" value="InterPro"/>
</dbReference>
<feature type="domain" description="RNA polymerase sigma-70" evidence="7">
    <location>
        <begin position="235"/>
        <end position="261"/>
    </location>
</feature>
<dbReference type="Pfam" id="PF04542">
    <property type="entry name" value="Sigma70_r2"/>
    <property type="match status" value="1"/>
</dbReference>
<evidence type="ECO:0000313" key="8">
    <source>
        <dbReference type="EMBL" id="RHF74915.1"/>
    </source>
</evidence>
<evidence type="ECO:0000256" key="4">
    <source>
        <dbReference type="ARBA" id="ARBA00023163"/>
    </source>
</evidence>
<dbReference type="InterPro" id="IPR036388">
    <property type="entry name" value="WH-like_DNA-bd_sf"/>
</dbReference>
<dbReference type="Pfam" id="PF04539">
    <property type="entry name" value="Sigma70_r3"/>
    <property type="match status" value="1"/>
</dbReference>
<dbReference type="InterPro" id="IPR050239">
    <property type="entry name" value="Sigma-70_RNA_pol_init_factors"/>
</dbReference>
<evidence type="ECO:0000259" key="6">
    <source>
        <dbReference type="PROSITE" id="PS00715"/>
    </source>
</evidence>
<dbReference type="NCBIfam" id="TIGR02937">
    <property type="entry name" value="sigma70-ECF"/>
    <property type="match status" value="1"/>
</dbReference>
<dbReference type="InterPro" id="IPR007630">
    <property type="entry name" value="RNA_pol_sigma70_r4"/>
</dbReference>
<evidence type="ECO:0000313" key="9">
    <source>
        <dbReference type="Proteomes" id="UP000284676"/>
    </source>
</evidence>
<dbReference type="Gene3D" id="1.10.10.10">
    <property type="entry name" value="Winged helix-like DNA-binding domain superfamily/Winged helix DNA-binding domain"/>
    <property type="match status" value="2"/>
</dbReference>
<sequence length="273" mass="31958">MTLDRDLISYYLEDIRKYKVLEKDEETELLKKAKAGDIEAKNKLILCNLRLVVNIAKNYVNRGLSLIDLISEGNFGLIYAIEKFDMEKGFRFSTYAVWWIKQSITKAIICKGRGIRIPSYKYDLLSKVNRYVLNRVREEGIYPTVEEISEDLNVDKEKIEEIMVAFQDPMSLSASIGDDIQLEDIIANNSETSIEDDIIEEMGREQVRQIVKVLDEREKQILKLRFGLDGEEIHTLEEIGQTFNITRERVRQIEKKTLKKLKMQCEKNKDKFF</sequence>
<comment type="function">
    <text evidence="5">Sigma factors are initiation factors that promote the attachment of RNA polymerase to specific initiation sites and are then released.</text>
</comment>
<reference evidence="8 9" key="1">
    <citation type="submission" date="2018-08" db="EMBL/GenBank/DDBJ databases">
        <title>A genome reference for cultivated species of the human gut microbiota.</title>
        <authorList>
            <person name="Zou Y."/>
            <person name="Xue W."/>
            <person name="Luo G."/>
        </authorList>
    </citation>
    <scope>NUCLEOTIDE SEQUENCE [LARGE SCALE GENOMIC DNA]</scope>
    <source>
        <strain evidence="8 9">AM25-1</strain>
    </source>
</reference>
<dbReference type="PRINTS" id="PR00046">
    <property type="entry name" value="SIGMA70FCT"/>
</dbReference>
<evidence type="ECO:0000256" key="2">
    <source>
        <dbReference type="ARBA" id="ARBA00023082"/>
    </source>
</evidence>
<dbReference type="SUPFAM" id="SSF88946">
    <property type="entry name" value="Sigma2 domain of RNA polymerase sigma factors"/>
    <property type="match status" value="1"/>
</dbReference>
<evidence type="ECO:0000259" key="7">
    <source>
        <dbReference type="PROSITE" id="PS00716"/>
    </source>
</evidence>
<dbReference type="PROSITE" id="PS00716">
    <property type="entry name" value="SIGMA70_2"/>
    <property type="match status" value="1"/>
</dbReference>
<dbReference type="InterPro" id="IPR014284">
    <property type="entry name" value="RNA_pol_sigma-70_dom"/>
</dbReference>
<dbReference type="Pfam" id="PF04545">
    <property type="entry name" value="Sigma70_r4"/>
    <property type="match status" value="1"/>
</dbReference>
<dbReference type="PANTHER" id="PTHR30603:SF47">
    <property type="entry name" value="RNA POLYMERASE SIGMA FACTOR SIGD, CHLOROPLASTIC"/>
    <property type="match status" value="1"/>
</dbReference>
<feature type="domain" description="RNA polymerase sigma-70" evidence="6">
    <location>
        <begin position="68"/>
        <end position="81"/>
    </location>
</feature>
<dbReference type="PANTHER" id="PTHR30603">
    <property type="entry name" value="RNA POLYMERASE SIGMA FACTOR RPO"/>
    <property type="match status" value="1"/>
</dbReference>
<keyword evidence="4 5" id="KW-0804">Transcription</keyword>
<dbReference type="GO" id="GO:0003677">
    <property type="term" value="F:DNA binding"/>
    <property type="evidence" value="ECO:0007669"/>
    <property type="project" value="UniProtKB-KW"/>
</dbReference>
<name>A0A414Q288_FUSMR</name>
<dbReference type="GO" id="GO:0016987">
    <property type="term" value="F:sigma factor activity"/>
    <property type="evidence" value="ECO:0007669"/>
    <property type="project" value="UniProtKB-KW"/>
</dbReference>
<dbReference type="Gene3D" id="1.10.601.10">
    <property type="entry name" value="RNA Polymerase Primary Sigma Factor"/>
    <property type="match status" value="1"/>
</dbReference>
<keyword evidence="2 5" id="KW-0731">Sigma factor</keyword>
<dbReference type="Proteomes" id="UP000284676">
    <property type="component" value="Unassembled WGS sequence"/>
</dbReference>
<dbReference type="InterPro" id="IPR007627">
    <property type="entry name" value="RNA_pol_sigma70_r2"/>
</dbReference>
<evidence type="ECO:0000256" key="3">
    <source>
        <dbReference type="ARBA" id="ARBA00023125"/>
    </source>
</evidence>
<gene>
    <name evidence="8" type="ORF">DW663_00560</name>
</gene>
<evidence type="ECO:0000256" key="5">
    <source>
        <dbReference type="RuleBase" id="RU362124"/>
    </source>
</evidence>
<dbReference type="InterPro" id="IPR000943">
    <property type="entry name" value="RNA_pol_sigma70"/>
</dbReference>
<evidence type="ECO:0000256" key="1">
    <source>
        <dbReference type="ARBA" id="ARBA00023015"/>
    </source>
</evidence>
<dbReference type="InterPro" id="IPR013324">
    <property type="entry name" value="RNA_pol_sigma_r3/r4-like"/>
</dbReference>
<keyword evidence="3 5" id="KW-0238">DNA-binding</keyword>
<dbReference type="AlphaFoldDB" id="A0A414Q288"/>
<dbReference type="InterPro" id="IPR007624">
    <property type="entry name" value="RNA_pol_sigma70_r3"/>
</dbReference>
<organism evidence="8 9">
    <name type="scientific">Fusobacterium mortiferum</name>
    <dbReference type="NCBI Taxonomy" id="850"/>
    <lineage>
        <taxon>Bacteria</taxon>
        <taxon>Fusobacteriati</taxon>
        <taxon>Fusobacteriota</taxon>
        <taxon>Fusobacteriia</taxon>
        <taxon>Fusobacteriales</taxon>
        <taxon>Fusobacteriaceae</taxon>
        <taxon>Fusobacterium</taxon>
    </lineage>
</organism>
<dbReference type="PIRSF" id="PIRSF000770">
    <property type="entry name" value="RNA_pol_sigma-SigE/K"/>
    <property type="match status" value="1"/>
</dbReference>
<dbReference type="EMBL" id="QRHL01000001">
    <property type="protein sequence ID" value="RHF74915.1"/>
    <property type="molecule type" value="Genomic_DNA"/>
</dbReference>
<accession>A0A414Q288</accession>
<dbReference type="RefSeq" id="WP_117708856.1">
    <property type="nucleotide sequence ID" value="NZ_QRHI01000003.1"/>
</dbReference>
<proteinExistence type="inferred from homology"/>
<keyword evidence="1 5" id="KW-0805">Transcription regulation</keyword>